<organism evidence="3 4">
    <name type="scientific">Trinickia symbiotica</name>
    <dbReference type="NCBI Taxonomy" id="863227"/>
    <lineage>
        <taxon>Bacteria</taxon>
        <taxon>Pseudomonadati</taxon>
        <taxon>Pseudomonadota</taxon>
        <taxon>Betaproteobacteria</taxon>
        <taxon>Burkholderiales</taxon>
        <taxon>Burkholderiaceae</taxon>
        <taxon>Trinickia</taxon>
    </lineage>
</organism>
<evidence type="ECO:0000313" key="4">
    <source>
        <dbReference type="Proteomes" id="UP000235777"/>
    </source>
</evidence>
<keyword evidence="1" id="KW-0472">Membrane</keyword>
<evidence type="ECO:0000259" key="2">
    <source>
        <dbReference type="Pfam" id="PF12146"/>
    </source>
</evidence>
<name>A0A2N7WZU2_9BURK</name>
<dbReference type="EMBL" id="PNYC01000014">
    <property type="protein sequence ID" value="PMS34874.1"/>
    <property type="molecule type" value="Genomic_DNA"/>
</dbReference>
<dbReference type="SUPFAM" id="SSF53474">
    <property type="entry name" value="alpha/beta-Hydrolases"/>
    <property type="match status" value="1"/>
</dbReference>
<dbReference type="InterPro" id="IPR022742">
    <property type="entry name" value="Hydrolase_4"/>
</dbReference>
<dbReference type="AlphaFoldDB" id="A0A2N7WZU2"/>
<dbReference type="Proteomes" id="UP000235777">
    <property type="component" value="Unassembled WGS sequence"/>
</dbReference>
<dbReference type="GO" id="GO:0016787">
    <property type="term" value="F:hydrolase activity"/>
    <property type="evidence" value="ECO:0007669"/>
    <property type="project" value="UniProtKB-KW"/>
</dbReference>
<dbReference type="RefSeq" id="WP_018443487.1">
    <property type="nucleotide sequence ID" value="NZ_KB890209.1"/>
</dbReference>
<keyword evidence="1" id="KW-1133">Transmembrane helix</keyword>
<keyword evidence="1" id="KW-0812">Transmembrane</keyword>
<sequence length="283" mass="30770">MKLPVRTTLLSVAGIAALGYGSIVAMLLWLQGRLIYPLERIRDIPPHPDADRLSPAVVRTRDGLEIGIRYKPPATPDAATIVLFHGNGEDLSQRVHIAHALVEVGYGVVLAEYRGYGGNPGKPHEAGLYADGRAALEFAYRQTSRVVLHGYSLGSGVAVQMATEYPVEALLLEAPFTCMADVARTRFPYVPVRWMLRDRYDNLAKIGAVRAPVLIYGGLADQLIPPRQFAALHAAVPGLRRLVLIDDADHVDVWTKGGAGHVLSFLRALPAGTRSASPDTRMR</sequence>
<dbReference type="Gene3D" id="3.40.50.1820">
    <property type="entry name" value="alpha/beta hydrolase"/>
    <property type="match status" value="1"/>
</dbReference>
<feature type="domain" description="Serine aminopeptidase S33" evidence="2">
    <location>
        <begin position="78"/>
        <end position="180"/>
    </location>
</feature>
<dbReference type="PANTHER" id="PTHR12277:SF79">
    <property type="entry name" value="XAA-PRO DIPEPTIDYL-PEPTIDASE-RELATED"/>
    <property type="match status" value="1"/>
</dbReference>
<feature type="transmembrane region" description="Helical" evidence="1">
    <location>
        <begin position="12"/>
        <end position="30"/>
    </location>
</feature>
<keyword evidence="4" id="KW-1185">Reference proteome</keyword>
<dbReference type="InterPro" id="IPR029058">
    <property type="entry name" value="AB_hydrolase_fold"/>
</dbReference>
<dbReference type="STRING" id="863227.GCA_000373005_04873"/>
<keyword evidence="3" id="KW-0378">Hydrolase</keyword>
<dbReference type="OrthoDB" id="9777090at2"/>
<evidence type="ECO:0000256" key="1">
    <source>
        <dbReference type="SAM" id="Phobius"/>
    </source>
</evidence>
<reference evidence="3 4" key="1">
    <citation type="submission" date="2018-01" db="EMBL/GenBank/DDBJ databases">
        <title>Whole genome analyses suggest that Burkholderia sensu lato contains two further novel genera in the rhizoxinica-symbiotica group Mycetohabitans gen. nov., and Trinickia gen. nov.: implications for the evolution of diazotrophy and nodulation in the Burkholderiaceae.</title>
        <authorList>
            <person name="Estrada-de los Santos P."/>
            <person name="Palmer M."/>
            <person name="Chavez-Ramirez B."/>
            <person name="Beukes C."/>
            <person name="Steenkamp E.T."/>
            <person name="Hirsch A.M."/>
            <person name="Manyaka P."/>
            <person name="Maluk M."/>
            <person name="Lafos M."/>
            <person name="Crook M."/>
            <person name="Gross E."/>
            <person name="Simon M.F."/>
            <person name="Bueno dos Reis Junior F."/>
            <person name="Poole P.S."/>
            <person name="Venter S.N."/>
            <person name="James E.K."/>
        </authorList>
    </citation>
    <scope>NUCLEOTIDE SEQUENCE [LARGE SCALE GENOMIC DNA]</scope>
    <source>
        <strain evidence="3 4">JPY 581</strain>
    </source>
</reference>
<comment type="caution">
    <text evidence="3">The sequence shown here is derived from an EMBL/GenBank/DDBJ whole genome shotgun (WGS) entry which is preliminary data.</text>
</comment>
<protein>
    <submittedName>
        <fullName evidence="3">Alpha/beta hydrolase</fullName>
    </submittedName>
</protein>
<proteinExistence type="predicted"/>
<dbReference type="Pfam" id="PF12146">
    <property type="entry name" value="Hydrolase_4"/>
    <property type="match status" value="1"/>
</dbReference>
<gene>
    <name evidence="3" type="ORF">C0Z20_20990</name>
</gene>
<evidence type="ECO:0000313" key="3">
    <source>
        <dbReference type="EMBL" id="PMS34874.1"/>
    </source>
</evidence>
<dbReference type="PANTHER" id="PTHR12277">
    <property type="entry name" value="ALPHA/BETA HYDROLASE DOMAIN-CONTAINING PROTEIN"/>
    <property type="match status" value="1"/>
</dbReference>
<accession>A0A2N7WZU2</accession>